<evidence type="ECO:0000256" key="2">
    <source>
        <dbReference type="ARBA" id="ARBA00022723"/>
    </source>
</evidence>
<keyword evidence="2 4" id="KW-0479">Metal-binding</keyword>
<evidence type="ECO:0000256" key="3">
    <source>
        <dbReference type="ARBA" id="ARBA00023004"/>
    </source>
</evidence>
<sequence length="133" mass="14206">MKIMIGATALFLCCPAVPAADATDVAEGRYLFRIYCTACHGGAAGGDGPAAAELKSSPTDLTLLSRNNDGEFPREQVARTIAGLARSPGHEASEMPLWGLSLIETGSDTDQRAVVDDKIRRLVRYLESIQNLK</sequence>
<feature type="chain" id="PRO_5035196372" evidence="5">
    <location>
        <begin position="20"/>
        <end position="133"/>
    </location>
</feature>
<reference evidence="7 8" key="1">
    <citation type="submission" date="2020-08" db="EMBL/GenBank/DDBJ databases">
        <title>Acidobacteriota in marine sediments use diverse sulfur dissimilation pathways.</title>
        <authorList>
            <person name="Wasmund K."/>
        </authorList>
    </citation>
    <scope>NUCLEOTIDE SEQUENCE [LARGE SCALE GENOMIC DNA]</scope>
    <source>
        <strain evidence="7">MAG AM4</strain>
    </source>
</reference>
<dbReference type="InterPro" id="IPR036909">
    <property type="entry name" value="Cyt_c-like_dom_sf"/>
</dbReference>
<dbReference type="SUPFAM" id="SSF46626">
    <property type="entry name" value="Cytochrome c"/>
    <property type="match status" value="1"/>
</dbReference>
<dbReference type="Proteomes" id="UP000648239">
    <property type="component" value="Unassembled WGS sequence"/>
</dbReference>
<dbReference type="Gene3D" id="1.10.760.10">
    <property type="entry name" value="Cytochrome c-like domain"/>
    <property type="match status" value="1"/>
</dbReference>
<keyword evidence="1 4" id="KW-0349">Heme</keyword>
<evidence type="ECO:0000259" key="6">
    <source>
        <dbReference type="PROSITE" id="PS51007"/>
    </source>
</evidence>
<dbReference type="PROSITE" id="PS51007">
    <property type="entry name" value="CYTC"/>
    <property type="match status" value="1"/>
</dbReference>
<accession>A0A8J7CCA4</accession>
<dbReference type="GO" id="GO:0009055">
    <property type="term" value="F:electron transfer activity"/>
    <property type="evidence" value="ECO:0007669"/>
    <property type="project" value="InterPro"/>
</dbReference>
<name>A0A8J7CCA4_9BACT</name>
<gene>
    <name evidence="7" type="ORF">IFK94_03570</name>
</gene>
<evidence type="ECO:0000313" key="7">
    <source>
        <dbReference type="EMBL" id="MBD3867182.1"/>
    </source>
</evidence>
<protein>
    <submittedName>
        <fullName evidence="7">C-type cytochrome</fullName>
    </submittedName>
</protein>
<dbReference type="InterPro" id="IPR009056">
    <property type="entry name" value="Cyt_c-like_dom"/>
</dbReference>
<comment type="caution">
    <text evidence="7">The sequence shown here is derived from an EMBL/GenBank/DDBJ whole genome shotgun (WGS) entry which is preliminary data.</text>
</comment>
<dbReference type="AlphaFoldDB" id="A0A8J7CCA4"/>
<evidence type="ECO:0000313" key="8">
    <source>
        <dbReference type="Proteomes" id="UP000648239"/>
    </source>
</evidence>
<keyword evidence="5" id="KW-0732">Signal</keyword>
<dbReference type="EMBL" id="JACXWD010000007">
    <property type="protein sequence ID" value="MBD3867182.1"/>
    <property type="molecule type" value="Genomic_DNA"/>
</dbReference>
<evidence type="ECO:0000256" key="4">
    <source>
        <dbReference type="PROSITE-ProRule" id="PRU00433"/>
    </source>
</evidence>
<evidence type="ECO:0000256" key="1">
    <source>
        <dbReference type="ARBA" id="ARBA00022617"/>
    </source>
</evidence>
<feature type="signal peptide" evidence="5">
    <location>
        <begin position="1"/>
        <end position="19"/>
    </location>
</feature>
<feature type="domain" description="Cytochrome c" evidence="6">
    <location>
        <begin position="23"/>
        <end position="130"/>
    </location>
</feature>
<organism evidence="7 8">
    <name type="scientific">Candidatus Polarisedimenticola svalbardensis</name>
    <dbReference type="NCBI Taxonomy" id="2886004"/>
    <lineage>
        <taxon>Bacteria</taxon>
        <taxon>Pseudomonadati</taxon>
        <taxon>Acidobacteriota</taxon>
        <taxon>Candidatus Polarisedimenticolia</taxon>
        <taxon>Candidatus Polarisedimenticolales</taxon>
        <taxon>Candidatus Polarisedimenticolaceae</taxon>
        <taxon>Candidatus Polarisedimenticola</taxon>
    </lineage>
</organism>
<dbReference type="GO" id="GO:0046872">
    <property type="term" value="F:metal ion binding"/>
    <property type="evidence" value="ECO:0007669"/>
    <property type="project" value="UniProtKB-KW"/>
</dbReference>
<dbReference type="GO" id="GO:0020037">
    <property type="term" value="F:heme binding"/>
    <property type="evidence" value="ECO:0007669"/>
    <property type="project" value="InterPro"/>
</dbReference>
<keyword evidence="3 4" id="KW-0408">Iron</keyword>
<dbReference type="Pfam" id="PF13442">
    <property type="entry name" value="Cytochrome_CBB3"/>
    <property type="match status" value="1"/>
</dbReference>
<evidence type="ECO:0000256" key="5">
    <source>
        <dbReference type="SAM" id="SignalP"/>
    </source>
</evidence>
<proteinExistence type="predicted"/>